<dbReference type="InterPro" id="IPR001078">
    <property type="entry name" value="2-oxoacid_DH_actylTfrase"/>
</dbReference>
<evidence type="ECO:0000256" key="1">
    <source>
        <dbReference type="ARBA" id="ARBA00001938"/>
    </source>
</evidence>
<evidence type="ECO:0000259" key="8">
    <source>
        <dbReference type="Pfam" id="PF00198"/>
    </source>
</evidence>
<feature type="compositionally biased region" description="Low complexity" evidence="7">
    <location>
        <begin position="148"/>
        <end position="198"/>
    </location>
</feature>
<proteinExistence type="inferred from homology"/>
<evidence type="ECO:0000256" key="5">
    <source>
        <dbReference type="ARBA" id="ARBA00023315"/>
    </source>
</evidence>
<evidence type="ECO:0000313" key="10">
    <source>
        <dbReference type="EMBL" id="ACR50769.1"/>
    </source>
</evidence>
<dbReference type="PANTHER" id="PTHR43178">
    <property type="entry name" value="DIHYDROLIPOAMIDE ACETYLTRANSFERASE COMPONENT OF PYRUVATE DEHYDROGENASE COMPLEX"/>
    <property type="match status" value="1"/>
</dbReference>
<dbReference type="GO" id="GO:0005737">
    <property type="term" value="C:cytoplasm"/>
    <property type="evidence" value="ECO:0007669"/>
    <property type="project" value="TreeGrafter"/>
</dbReference>
<dbReference type="Gene3D" id="2.40.50.100">
    <property type="match status" value="1"/>
</dbReference>
<dbReference type="InterPro" id="IPR011053">
    <property type="entry name" value="Single_hybrid_motif"/>
</dbReference>
<dbReference type="EMBL" id="FJ462704">
    <property type="protein sequence ID" value="ACR50769.1"/>
    <property type="molecule type" value="Genomic_DNA"/>
</dbReference>
<dbReference type="Pfam" id="PF00364">
    <property type="entry name" value="Biotin_lipoyl"/>
    <property type="match status" value="1"/>
</dbReference>
<evidence type="ECO:0000256" key="6">
    <source>
        <dbReference type="RuleBase" id="RU003423"/>
    </source>
</evidence>
<dbReference type="EC" id="2.3.1.-" evidence="6"/>
<dbReference type="InterPro" id="IPR023213">
    <property type="entry name" value="CAT-like_dom_sf"/>
</dbReference>
<dbReference type="SUPFAM" id="SSF51230">
    <property type="entry name" value="Single hybrid motif"/>
    <property type="match status" value="1"/>
</dbReference>
<dbReference type="Pfam" id="PF00198">
    <property type="entry name" value="2-oxoacid_dh"/>
    <property type="match status" value="1"/>
</dbReference>
<comment type="similarity">
    <text evidence="2 6">Belongs to the 2-oxoacid dehydrogenase family.</text>
</comment>
<evidence type="ECO:0000256" key="4">
    <source>
        <dbReference type="ARBA" id="ARBA00022823"/>
    </source>
</evidence>
<feature type="region of interest" description="Disordered" evidence="7">
    <location>
        <begin position="141"/>
        <end position="202"/>
    </location>
</feature>
<organism evidence="10">
    <name type="scientific">Streptomyces longisporoflavus</name>
    <dbReference type="NCBI Taxonomy" id="28044"/>
    <lineage>
        <taxon>Bacteria</taxon>
        <taxon>Bacillati</taxon>
        <taxon>Actinomycetota</taxon>
        <taxon>Actinomycetes</taxon>
        <taxon>Kitasatosporales</taxon>
        <taxon>Streptomycetaceae</taxon>
        <taxon>Streptomyces</taxon>
    </lineage>
</organism>
<sequence>MTEIRVPKLNNNDTEYTLVEWLVDDGKPIAEGDPVALVETSKAAEELESAAEGVLRQSLAAGAVCAPGDVIGHVLAPGETVEAAPVAPVASAAPVPGAESSPAGVTITKPARVLMSEWGIGEEQVLGWGLKVVRRTDVERLAGPPPAGTTETVVEAETVGETETKPASPALASPARTAPTPASPAPAALTPTAPTHSAKGTVPTLSQALPSVQQAVGRSVLTSHQTIPAAYTVVKVDVTGAQTLAAQEGKRLRRLVGLPELLLSAVARSYRAFPLCFARLADARTAELADAAHVGVTMDVGQGLFVPVVERASDLTFEEIVEAVSGFRRTVMSGTFRESELSGGNITVTLHNDLDVVAAVPFVFPGQACALALAGPQQELFLDSDGAVTARTVVNVGLAYDHRLLNGRDAVLFLQRVKALLQSPEKLLGEA</sequence>
<reference evidence="10" key="1">
    <citation type="submission" date="2008-11" db="EMBL/GenBank/DDBJ databases">
        <title>Different origins of the tetronate ring in near mirror-image antibiotics:evidence for convergent evolution?</title>
        <authorList>
            <person name="Demydchuk Y.A."/>
            <person name="Sun Y."/>
            <person name="Leadlay P.F."/>
        </authorList>
    </citation>
    <scope>NUCLEOTIDE SEQUENCE</scope>
    <source>
        <strain evidence="10">NCIMB 11426</strain>
    </source>
</reference>
<feature type="domain" description="Lipoyl-binding" evidence="9">
    <location>
        <begin position="3"/>
        <end position="71"/>
    </location>
</feature>
<gene>
    <name evidence="10" type="primary">tsn2</name>
</gene>
<dbReference type="Gene3D" id="3.30.559.10">
    <property type="entry name" value="Chloramphenicol acetyltransferase-like domain"/>
    <property type="match status" value="1"/>
</dbReference>
<dbReference type="CDD" id="cd06849">
    <property type="entry name" value="lipoyl_domain"/>
    <property type="match status" value="1"/>
</dbReference>
<dbReference type="InterPro" id="IPR003016">
    <property type="entry name" value="2-oxoA_DH_lipoyl-BS"/>
</dbReference>
<comment type="cofactor">
    <cofactor evidence="1 6">
        <name>(R)-lipoate</name>
        <dbReference type="ChEBI" id="CHEBI:83088"/>
    </cofactor>
</comment>
<dbReference type="GO" id="GO:0031405">
    <property type="term" value="F:lipoic acid binding"/>
    <property type="evidence" value="ECO:0007669"/>
    <property type="project" value="TreeGrafter"/>
</dbReference>
<evidence type="ECO:0000256" key="7">
    <source>
        <dbReference type="SAM" id="MobiDB-lite"/>
    </source>
</evidence>
<dbReference type="GO" id="GO:0016407">
    <property type="term" value="F:acetyltransferase activity"/>
    <property type="evidence" value="ECO:0007669"/>
    <property type="project" value="TreeGrafter"/>
</dbReference>
<evidence type="ECO:0000259" key="9">
    <source>
        <dbReference type="Pfam" id="PF00364"/>
    </source>
</evidence>
<keyword evidence="5 6" id="KW-0012">Acyltransferase</keyword>
<dbReference type="InterPro" id="IPR000089">
    <property type="entry name" value="Biotin_lipoyl"/>
</dbReference>
<keyword evidence="3 6" id="KW-0808">Transferase</keyword>
<evidence type="ECO:0000256" key="3">
    <source>
        <dbReference type="ARBA" id="ARBA00022679"/>
    </source>
</evidence>
<keyword evidence="4 6" id="KW-0450">Lipoyl</keyword>
<dbReference type="AlphaFoldDB" id="D7F1L6"/>
<protein>
    <recommendedName>
        <fullName evidence="6">Dihydrolipoamide acetyltransferase component of pyruvate dehydrogenase complex</fullName>
        <ecNumber evidence="6">2.3.1.-</ecNumber>
    </recommendedName>
</protein>
<evidence type="ECO:0000256" key="2">
    <source>
        <dbReference type="ARBA" id="ARBA00007317"/>
    </source>
</evidence>
<dbReference type="PROSITE" id="PS00189">
    <property type="entry name" value="LIPOYL"/>
    <property type="match status" value="1"/>
</dbReference>
<dbReference type="PANTHER" id="PTHR43178:SF5">
    <property type="entry name" value="LIPOAMIDE ACYLTRANSFERASE COMPONENT OF BRANCHED-CHAIN ALPHA-KETO ACID DEHYDROGENASE COMPLEX, MITOCHONDRIAL"/>
    <property type="match status" value="1"/>
</dbReference>
<dbReference type="InterPro" id="IPR050743">
    <property type="entry name" value="2-oxoacid_DH_E2_comp"/>
</dbReference>
<name>D7F1L6_9ACTN</name>
<accession>D7F1L6</accession>
<dbReference type="SUPFAM" id="SSF52777">
    <property type="entry name" value="CoA-dependent acyltransferases"/>
    <property type="match status" value="1"/>
</dbReference>
<feature type="domain" description="2-oxoacid dehydrogenase acyltransferase catalytic" evidence="8">
    <location>
        <begin position="208"/>
        <end position="428"/>
    </location>
</feature>